<keyword evidence="2" id="KW-1185">Reference proteome</keyword>
<accession>K0IXS1</accession>
<protein>
    <recommendedName>
        <fullName evidence="3">Transcription initiation factor TFIIIB</fullName>
    </recommendedName>
</protein>
<dbReference type="HOGENOM" id="CLU_192689_0_0_9"/>
<dbReference type="RefSeq" id="WP_015009799.1">
    <property type="nucleotide sequence ID" value="NC_018704.1"/>
</dbReference>
<organism evidence="1 2">
    <name type="scientific">Amphibacillus xylanus (strain ATCC 51415 / DSM 6626 / JCM 7361 / LMG 17667 / NBRC 15112 / Ep01)</name>
    <dbReference type="NCBI Taxonomy" id="698758"/>
    <lineage>
        <taxon>Bacteria</taxon>
        <taxon>Bacillati</taxon>
        <taxon>Bacillota</taxon>
        <taxon>Bacilli</taxon>
        <taxon>Bacillales</taxon>
        <taxon>Bacillaceae</taxon>
        <taxon>Amphibacillus</taxon>
    </lineage>
</organism>
<dbReference type="KEGG" id="axl:AXY_10620"/>
<evidence type="ECO:0008006" key="3">
    <source>
        <dbReference type="Google" id="ProtNLM"/>
    </source>
</evidence>
<dbReference type="eggNOG" id="ENOG5033FIW">
    <property type="taxonomic scope" value="Bacteria"/>
</dbReference>
<name>K0IXS1_AMPXN</name>
<evidence type="ECO:0000313" key="2">
    <source>
        <dbReference type="Proteomes" id="UP000006294"/>
    </source>
</evidence>
<dbReference type="Proteomes" id="UP000006294">
    <property type="component" value="Chromosome"/>
</dbReference>
<proteinExistence type="predicted"/>
<dbReference type="OrthoDB" id="1822642at2"/>
<dbReference type="EMBL" id="AP012050">
    <property type="protein sequence ID" value="BAM47194.1"/>
    <property type="molecule type" value="Genomic_DNA"/>
</dbReference>
<gene>
    <name evidence="1" type="ordered locus">AXY_10620</name>
</gene>
<dbReference type="AlphaFoldDB" id="K0IXS1"/>
<sequence length="68" mass="7489">MIQNHLVHECPRCGGKDLGKGKQSGYAVLNPFKKILGMGSAVIYILCTDCGYIIDQYVEKPARFKGTL</sequence>
<evidence type="ECO:0000313" key="1">
    <source>
        <dbReference type="EMBL" id="BAM47194.1"/>
    </source>
</evidence>
<reference evidence="1 2" key="1">
    <citation type="submission" date="2011-01" db="EMBL/GenBank/DDBJ databases">
        <title>Whole genome sequence of Amphibacillus xylinus NBRC 15112.</title>
        <authorList>
            <person name="Nakazawa H."/>
            <person name="Katano Y."/>
            <person name="Nakamura S."/>
            <person name="Sasagawa M."/>
            <person name="Fukada J."/>
            <person name="Arai T."/>
            <person name="Sasakura N."/>
            <person name="Mochizuki D."/>
            <person name="Hosoyama A."/>
            <person name="Harada K."/>
            <person name="Horikawa H."/>
            <person name="Kato Y."/>
            <person name="Harada T."/>
            <person name="Sasaki K."/>
            <person name="Sekiguchi M."/>
            <person name="Hodoyama M."/>
            <person name="Nishiko R."/>
            <person name="Narita H."/>
            <person name="Hanamaki A."/>
            <person name="Hata C."/>
            <person name="Konno Y."/>
            <person name="Niimura Y."/>
            <person name="Yamazaki S."/>
            <person name="Fujita N."/>
        </authorList>
    </citation>
    <scope>NUCLEOTIDE SEQUENCE [LARGE SCALE GENOMIC DNA]</scope>
    <source>
        <strain evidence="2">ATCC 51415 / DSM 6626 / JCM 7361 / LMG 17667 / NBRC 15112 / Ep01</strain>
    </source>
</reference>